<dbReference type="AlphaFoldDB" id="A0A8H6T227"/>
<keyword evidence="4" id="KW-1185">Reference proteome</keyword>
<evidence type="ECO:0000313" key="3">
    <source>
        <dbReference type="EMBL" id="KAF7309606.1"/>
    </source>
</evidence>
<proteinExistence type="predicted"/>
<feature type="compositionally biased region" description="Basic and acidic residues" evidence="1">
    <location>
        <begin position="17"/>
        <end position="28"/>
    </location>
</feature>
<feature type="region of interest" description="Disordered" evidence="1">
    <location>
        <begin position="1"/>
        <end position="68"/>
    </location>
</feature>
<feature type="domain" description="Nuclear pore complex protein NUP96 C-terminal" evidence="2">
    <location>
        <begin position="346"/>
        <end position="659"/>
    </location>
</feature>
<dbReference type="EMBL" id="JACAZF010000003">
    <property type="protein sequence ID" value="KAF7309606.1"/>
    <property type="molecule type" value="Genomic_DNA"/>
</dbReference>
<evidence type="ECO:0000259" key="2">
    <source>
        <dbReference type="Pfam" id="PF12110"/>
    </source>
</evidence>
<keyword evidence="3" id="KW-0547">Nucleotide-binding</keyword>
<sequence>MTRFAAFADSSDDDEVANDKSERAPLDEEHSDTDEAPSITSSESSSDLETDDLLPHKSNTLVPDENGDYHYRETRWPLHMGVDAQKMHVMQTSLFRVPEEAAAMRADNAQTSSLQIPLGLNRKHSRDSDGDGLRFEPTQRASFAQDVDPPIYKPTRKYARVDRAESAVVGGEAAMVDAGLAFGRSFRVGWGPCGLLAHPGTICAPNTPVKTTANTSTIFRTLAPIVNSDDLSAKLLQHQLSHSPIDLDDEQIPFANPSSIDLHFSSFAALFPSTDRSFEASLFRLGSALFDLLPLRLGDSVTPDIRTQVTGLRRKAAVSAWLEDTVASSIDSDIRALPSASPATLAFIHLTGNQIKQAAGVAADGGYLKLATLISQAGGDLEFRSDLRLQLDIWRKEHVQSHVEEDVRKVYTLLAGLLSSEDSDEPSDGPGSNPIDLISALDWKRVFGLHLWYSGLVDSTISQVFDAFSDSMKRRKVSIPPPWYIENPSTPQGRWKLPSLPVSPDALYSLMRLHADPSCSLSQVLDPLSFSSSPLDYSLPWHLYIILSRCMGVRDFSDRGEPGITTPGSSQDDVDTTSDGHSPSADLLTNSYASQLEQHGMVQEAVFVLLHIEGSAGRAKVIKDLLARNAHRLDEWTTRGIVGSLRIPMAWVQEAKAIYALHCGNIYDAFELYLSAELFNEAHNLAISKLAPDAIIRNDLQLLASLFRRFEWRANTIDGWHLRGKALLDYSSVLTRLEGIDDLRPIEQEEERDNLARDASKLIGVLPNVLNDRSNTRHSTALATMISALVSVADRARPLSIIDIPSLHVDETVTLQHLQSSLYARFVEII</sequence>
<reference evidence="3" key="1">
    <citation type="submission" date="2020-05" db="EMBL/GenBank/DDBJ databases">
        <title>Mycena genomes resolve the evolution of fungal bioluminescence.</title>
        <authorList>
            <person name="Tsai I.J."/>
        </authorList>
    </citation>
    <scope>NUCLEOTIDE SEQUENCE</scope>
    <source>
        <strain evidence="3">171206Taipei</strain>
    </source>
</reference>
<name>A0A8H6T227_9AGAR</name>
<feature type="compositionally biased region" description="Polar residues" evidence="1">
    <location>
        <begin position="566"/>
        <end position="582"/>
    </location>
</feature>
<accession>A0A8H6T227</accession>
<comment type="caution">
    <text evidence="3">The sequence shown here is derived from an EMBL/GenBank/DDBJ whole genome shotgun (WGS) entry which is preliminary data.</text>
</comment>
<keyword evidence="3" id="KW-0067">ATP-binding</keyword>
<organism evidence="3 4">
    <name type="scientific">Mycena indigotica</name>
    <dbReference type="NCBI Taxonomy" id="2126181"/>
    <lineage>
        <taxon>Eukaryota</taxon>
        <taxon>Fungi</taxon>
        <taxon>Dikarya</taxon>
        <taxon>Basidiomycota</taxon>
        <taxon>Agaricomycotina</taxon>
        <taxon>Agaricomycetes</taxon>
        <taxon>Agaricomycetidae</taxon>
        <taxon>Agaricales</taxon>
        <taxon>Marasmiineae</taxon>
        <taxon>Mycenaceae</taxon>
        <taxon>Mycena</taxon>
    </lineage>
</organism>
<dbReference type="GeneID" id="59342687"/>
<evidence type="ECO:0000313" key="4">
    <source>
        <dbReference type="Proteomes" id="UP000636479"/>
    </source>
</evidence>
<dbReference type="Gene3D" id="1.25.40.690">
    <property type="match status" value="1"/>
</dbReference>
<keyword evidence="3" id="KW-0347">Helicase</keyword>
<dbReference type="RefSeq" id="XP_037223056.1">
    <property type="nucleotide sequence ID" value="XM_037360171.1"/>
</dbReference>
<dbReference type="Proteomes" id="UP000636479">
    <property type="component" value="Unassembled WGS sequence"/>
</dbReference>
<dbReference type="GO" id="GO:0004386">
    <property type="term" value="F:helicase activity"/>
    <property type="evidence" value="ECO:0007669"/>
    <property type="project" value="UniProtKB-KW"/>
</dbReference>
<dbReference type="InterPro" id="IPR021967">
    <property type="entry name" value="Nup98_C"/>
</dbReference>
<protein>
    <submittedName>
        <fullName evidence="3">SNF2 family helicase</fullName>
    </submittedName>
</protein>
<dbReference type="Pfam" id="PF12110">
    <property type="entry name" value="Nup96"/>
    <property type="match status" value="1"/>
</dbReference>
<gene>
    <name evidence="3" type="ORF">MIND_00331600</name>
</gene>
<dbReference type="OrthoDB" id="3797628at2759"/>
<feature type="region of interest" description="Disordered" evidence="1">
    <location>
        <begin position="558"/>
        <end position="582"/>
    </location>
</feature>
<keyword evidence="3" id="KW-0378">Hydrolase</keyword>
<evidence type="ECO:0000256" key="1">
    <source>
        <dbReference type="SAM" id="MobiDB-lite"/>
    </source>
</evidence>